<dbReference type="InterPro" id="IPR036388">
    <property type="entry name" value="WH-like_DNA-bd_sf"/>
</dbReference>
<dbReference type="PROSITE" id="PS51938">
    <property type="entry name" value="SUZ_C"/>
    <property type="match status" value="1"/>
</dbReference>
<dbReference type="Proteomes" id="UP000504606">
    <property type="component" value="Unplaced"/>
</dbReference>
<dbReference type="PROSITE" id="PS50961">
    <property type="entry name" value="HTH_LA"/>
    <property type="match status" value="1"/>
</dbReference>
<feature type="compositionally biased region" description="Acidic residues" evidence="5">
    <location>
        <begin position="133"/>
        <end position="145"/>
    </location>
</feature>
<evidence type="ECO:0000259" key="7">
    <source>
        <dbReference type="PROSITE" id="PS51938"/>
    </source>
</evidence>
<dbReference type="CDD" id="cd08033">
    <property type="entry name" value="LARP_6"/>
    <property type="match status" value="1"/>
</dbReference>
<dbReference type="InterPro" id="IPR036390">
    <property type="entry name" value="WH_DNA-bd_sf"/>
</dbReference>
<dbReference type="PANTHER" id="PTHR22792:SF140">
    <property type="entry name" value="ACHILLES, ISOFORM A"/>
    <property type="match status" value="1"/>
</dbReference>
<gene>
    <name evidence="9" type="primary">LOC113213427</name>
</gene>
<dbReference type="InterPro" id="IPR002344">
    <property type="entry name" value="Lupus_La"/>
</dbReference>
<dbReference type="Gene3D" id="1.10.10.10">
    <property type="entry name" value="Winged helix-like DNA-binding domain superfamily/Winged helix DNA-binding domain"/>
    <property type="match status" value="1"/>
</dbReference>
<dbReference type="InterPro" id="IPR006630">
    <property type="entry name" value="La_HTH"/>
</dbReference>
<dbReference type="FunFam" id="1.10.10.10:FF:000158">
    <property type="entry name" value="La ribonucleoprotein domain family member 7"/>
    <property type="match status" value="1"/>
</dbReference>
<dbReference type="SMART" id="SM00715">
    <property type="entry name" value="LA"/>
    <property type="match status" value="1"/>
</dbReference>
<dbReference type="AlphaFoldDB" id="A0A6J1TBX7"/>
<dbReference type="RefSeq" id="XP_026288281.1">
    <property type="nucleotide sequence ID" value="XM_026432496.2"/>
</dbReference>
<proteinExistence type="predicted"/>
<feature type="domain" description="HTH La-type RNA-binding" evidence="6">
    <location>
        <begin position="141"/>
        <end position="232"/>
    </location>
</feature>
<feature type="compositionally biased region" description="Polar residues" evidence="5">
    <location>
        <begin position="1"/>
        <end position="13"/>
    </location>
</feature>
<dbReference type="SUPFAM" id="SSF46785">
    <property type="entry name" value="Winged helix' DNA-binding domain"/>
    <property type="match status" value="1"/>
</dbReference>
<evidence type="ECO:0000256" key="2">
    <source>
        <dbReference type="ARBA" id="ARBA00022884"/>
    </source>
</evidence>
<dbReference type="GO" id="GO:0003729">
    <property type="term" value="F:mRNA binding"/>
    <property type="evidence" value="ECO:0007669"/>
    <property type="project" value="TreeGrafter"/>
</dbReference>
<feature type="region of interest" description="Disordered" evidence="5">
    <location>
        <begin position="1"/>
        <end position="145"/>
    </location>
</feature>
<dbReference type="KEGG" id="foc:113213427"/>
<evidence type="ECO:0000256" key="4">
    <source>
        <dbReference type="PROSITE-ProRule" id="PRU00332"/>
    </source>
</evidence>
<feature type="compositionally biased region" description="Low complexity" evidence="5">
    <location>
        <begin position="21"/>
        <end position="31"/>
    </location>
</feature>
<dbReference type="InterPro" id="IPR035979">
    <property type="entry name" value="RBD_domain_sf"/>
</dbReference>
<accession>A0A6J1TBX7</accession>
<feature type="region of interest" description="Disordered" evidence="5">
    <location>
        <begin position="338"/>
        <end position="373"/>
    </location>
</feature>
<evidence type="ECO:0000256" key="5">
    <source>
        <dbReference type="SAM" id="MobiDB-lite"/>
    </source>
</evidence>
<protein>
    <submittedName>
        <fullName evidence="9">Uncharacterized protein LOC113213427</fullName>
    </submittedName>
</protein>
<evidence type="ECO:0000256" key="3">
    <source>
        <dbReference type="ARBA" id="ARBA00023242"/>
    </source>
</evidence>
<dbReference type="Pfam" id="PF12901">
    <property type="entry name" value="SUZ-C"/>
    <property type="match status" value="1"/>
</dbReference>
<feature type="domain" description="SUZ-C" evidence="7">
    <location>
        <begin position="646"/>
        <end position="693"/>
    </location>
</feature>
<dbReference type="InterPro" id="IPR045180">
    <property type="entry name" value="La_dom_prot"/>
</dbReference>
<organism evidence="8 9">
    <name type="scientific">Frankliniella occidentalis</name>
    <name type="common">Western flower thrips</name>
    <name type="synonym">Euthrips occidentalis</name>
    <dbReference type="NCBI Taxonomy" id="133901"/>
    <lineage>
        <taxon>Eukaryota</taxon>
        <taxon>Metazoa</taxon>
        <taxon>Ecdysozoa</taxon>
        <taxon>Arthropoda</taxon>
        <taxon>Hexapoda</taxon>
        <taxon>Insecta</taxon>
        <taxon>Pterygota</taxon>
        <taxon>Neoptera</taxon>
        <taxon>Paraneoptera</taxon>
        <taxon>Thysanoptera</taxon>
        <taxon>Terebrantia</taxon>
        <taxon>Thripoidea</taxon>
        <taxon>Thripidae</taxon>
        <taxon>Frankliniella</taxon>
    </lineage>
</organism>
<name>A0A6J1TBX7_FRAOC</name>
<dbReference type="SUPFAM" id="SSF54928">
    <property type="entry name" value="RNA-binding domain, RBD"/>
    <property type="match status" value="1"/>
</dbReference>
<evidence type="ECO:0000259" key="6">
    <source>
        <dbReference type="PROSITE" id="PS50961"/>
    </source>
</evidence>
<dbReference type="GO" id="GO:0006396">
    <property type="term" value="P:RNA processing"/>
    <property type="evidence" value="ECO:0007669"/>
    <property type="project" value="InterPro"/>
</dbReference>
<keyword evidence="2 4" id="KW-0694">RNA-binding</keyword>
<dbReference type="GO" id="GO:0005634">
    <property type="term" value="C:nucleus"/>
    <property type="evidence" value="ECO:0007669"/>
    <property type="project" value="UniProtKB-SubCell"/>
</dbReference>
<dbReference type="CTD" id="36605"/>
<dbReference type="GO" id="GO:1990904">
    <property type="term" value="C:ribonucleoprotein complex"/>
    <property type="evidence" value="ECO:0007669"/>
    <property type="project" value="InterPro"/>
</dbReference>
<dbReference type="OrthoDB" id="435402at2759"/>
<reference evidence="9" key="1">
    <citation type="submission" date="2025-08" db="UniProtKB">
        <authorList>
            <consortium name="RefSeq"/>
        </authorList>
    </citation>
    <scope>IDENTIFICATION</scope>
    <source>
        <tissue evidence="9">Whole organism</tissue>
    </source>
</reference>
<comment type="subcellular location">
    <subcellularLocation>
        <location evidence="1">Nucleus</location>
    </subcellularLocation>
</comment>
<feature type="compositionally biased region" description="Low complexity" evidence="5">
    <location>
        <begin position="502"/>
        <end position="518"/>
    </location>
</feature>
<dbReference type="InterPro" id="IPR024642">
    <property type="entry name" value="SUZ-C"/>
</dbReference>
<dbReference type="PANTHER" id="PTHR22792">
    <property type="entry name" value="LUPUS LA PROTEIN-RELATED"/>
    <property type="match status" value="1"/>
</dbReference>
<feature type="region of interest" description="Disordered" evidence="5">
    <location>
        <begin position="492"/>
        <end position="544"/>
    </location>
</feature>
<dbReference type="Pfam" id="PF05383">
    <property type="entry name" value="La"/>
    <property type="match status" value="1"/>
</dbReference>
<evidence type="ECO:0000313" key="9">
    <source>
        <dbReference type="RefSeq" id="XP_026288281.1"/>
    </source>
</evidence>
<feature type="region of interest" description="Disordered" evidence="5">
    <location>
        <begin position="675"/>
        <end position="699"/>
    </location>
</feature>
<evidence type="ECO:0000256" key="1">
    <source>
        <dbReference type="ARBA" id="ARBA00004123"/>
    </source>
</evidence>
<feature type="compositionally biased region" description="Basic and acidic residues" evidence="5">
    <location>
        <begin position="689"/>
        <end position="699"/>
    </location>
</feature>
<dbReference type="GeneID" id="113213427"/>
<evidence type="ECO:0000313" key="8">
    <source>
        <dbReference type="Proteomes" id="UP000504606"/>
    </source>
</evidence>
<keyword evidence="8" id="KW-1185">Reference proteome</keyword>
<feature type="compositionally biased region" description="Basic and acidic residues" evidence="5">
    <location>
        <begin position="83"/>
        <end position="107"/>
    </location>
</feature>
<sequence length="699" mass="75129">METDQILSRTSLKPTAPEFVPSSAPTATAPAGTMDAVKEVPVPDSPDDSDDDVHVVLRPTGEVPFRPPPMQHRDTTDSLASTDSERSVDSPVRDKDDSANLGDRSDSGSEAGVSDAEDRKVVTESNKNSAANADDDLPPFDPPDEELSRRIVDQVEFYFSDVNITKDAFLLKHVKRNKEGYVSLKLISSFKRVKHIARDWRVVAFALKQSTKLEINEAGTKLRRVDPLPAYDQTTPSRTVVAINLPHDKPTIESVAELFRCCGDIALVRILRPGNPIPADVRAFVTKHPEMHGVVSALVEFVRTESALTAVAKRDWDWRYSAGDLSGMRVLELNAPPAAAPPAKKRAANKKNILGKEPQSEYASGSEAEGEHQRYIRSLQQRRGSSPLDCQPGKHWLQRRYSRDSGCEDGYYGYHRAPSSGSLYGSGSEYSRSRSNSAASFDLPVGTALGPRRMSAGWDSGSESCCSGRSSRSNSAAFILDGVHGHGITALRRCSGKDSDSDGYGSFRSRKSSGGSDLSSRRDSGASTGPCYLGGRRGSGASTGSGVLEEEVFLGRRGSGHHQGGHHLEHQLLRRMAALGLGGEHHGGHGAHGHHHHHDCCSCACSRPPPPLHDHHHVPPSPGGFGPRRNSGDLSRKPAVLFAAAAAAAASASQPSVVGEHAAVRRLSGAGVPENIMRLPRGPDGGRGFTRENDIPEVC</sequence>
<keyword evidence="3" id="KW-0539">Nucleus</keyword>
<dbReference type="PRINTS" id="PR00302">
    <property type="entry name" value="LUPUSLA"/>
</dbReference>